<dbReference type="EMBL" id="BTSY01000005">
    <property type="protein sequence ID" value="GMT27914.1"/>
    <property type="molecule type" value="Genomic_DNA"/>
</dbReference>
<evidence type="ECO:0000313" key="2">
    <source>
        <dbReference type="Proteomes" id="UP001432322"/>
    </source>
</evidence>
<protein>
    <submittedName>
        <fullName evidence="1">Uncharacterized protein</fullName>
    </submittedName>
</protein>
<accession>A0AAV5WAZ4</accession>
<evidence type="ECO:0000313" key="1">
    <source>
        <dbReference type="EMBL" id="GMT27914.1"/>
    </source>
</evidence>
<name>A0AAV5WAZ4_9BILA</name>
<dbReference type="Proteomes" id="UP001432322">
    <property type="component" value="Unassembled WGS sequence"/>
</dbReference>
<comment type="caution">
    <text evidence="1">The sequence shown here is derived from an EMBL/GenBank/DDBJ whole genome shotgun (WGS) entry which is preliminary data.</text>
</comment>
<sequence>NKKLSEIESNLGKIKSIWFKLSQASPEAAIQLWVDDAGDKDREKRAKADRYIAWMSNFDSGRREYLYECIKKISDIASFEVVWIDILTKDRFIECTRNREGFELERQSRVVDIHLVKQIYEEMATRSIGLIELQIVLDENSFGRFLKLIDPNRNRLERYVLPRDGIISQYFDKNMIITVQYFPFEILIQYKKDEMMGRLREAFNGRRWSRLDENSIF</sequence>
<gene>
    <name evidence="1" type="ORF">PFISCL1PPCAC_19211</name>
</gene>
<dbReference type="AlphaFoldDB" id="A0AAV5WAZ4"/>
<reference evidence="1" key="1">
    <citation type="submission" date="2023-10" db="EMBL/GenBank/DDBJ databases">
        <title>Genome assembly of Pristionchus species.</title>
        <authorList>
            <person name="Yoshida K."/>
            <person name="Sommer R.J."/>
        </authorList>
    </citation>
    <scope>NUCLEOTIDE SEQUENCE</scope>
    <source>
        <strain evidence="1">RS5133</strain>
    </source>
</reference>
<keyword evidence="2" id="KW-1185">Reference proteome</keyword>
<proteinExistence type="predicted"/>
<feature type="non-terminal residue" evidence="1">
    <location>
        <position position="1"/>
    </location>
</feature>
<organism evidence="1 2">
    <name type="scientific">Pristionchus fissidentatus</name>
    <dbReference type="NCBI Taxonomy" id="1538716"/>
    <lineage>
        <taxon>Eukaryota</taxon>
        <taxon>Metazoa</taxon>
        <taxon>Ecdysozoa</taxon>
        <taxon>Nematoda</taxon>
        <taxon>Chromadorea</taxon>
        <taxon>Rhabditida</taxon>
        <taxon>Rhabditina</taxon>
        <taxon>Diplogasteromorpha</taxon>
        <taxon>Diplogasteroidea</taxon>
        <taxon>Neodiplogasteridae</taxon>
        <taxon>Pristionchus</taxon>
    </lineage>
</organism>